<feature type="compositionally biased region" description="Basic and acidic residues" evidence="6">
    <location>
        <begin position="25"/>
        <end position="36"/>
    </location>
</feature>
<evidence type="ECO:0000256" key="5">
    <source>
        <dbReference type="SAM" id="Coils"/>
    </source>
</evidence>
<comment type="caution">
    <text evidence="8">The sequence shown here is derived from an EMBL/GenBank/DDBJ whole genome shotgun (WGS) entry which is preliminary data.</text>
</comment>
<sequence>MSEEEHEPRRTGGGFAAASTGGHAGRTEGAPRDRDPPPAYDGENPEVTFRQYEKQVALWEFETEVPKPKRGIKLLRQLSGVAMTAVDDMEISEIASEQGVKNILGKLRDYFLPHLEVSLPRAFEVAVYGPPRGNKGSFAEYTKRMERAFINLAKEGQYGRGEITKALRRLDKVIKEKDKAKGNYVTEESYVLEGSSGIHYEADGDGVAAWEDDDENYVFLADGDLDEVMDEQDVMNALASYNDTRQALKDQRLGRGFFPGKGKGKINAFQKGKDKGKRRVHIEQLKLRTRCRKCLQVGHWERECQNPPASQAGKGESRTFYVGLRSESDSFSTSQHDFWLRQFVKESRARQETSTEFNNGANPSKRYMERACMVKEGKVNFCGVTTQAIEGIVDTAAEGGLIGKESLHRLKRELAGRGLRIKWIPKQSFAKGVGGNAVVEGVALIPLGLGGINGVLETTVVQGDVPFLLPVKLLRALEAVIDLKNMVMQRASFWFLRKPVRKRWNHFVLPPQQCRLNHFSPVLNSIGPETPLAHHHHMASLLKKAKALVGATPSTDPVPMEVGPRVYNSRIPLKNWRILMDKIGILLVLAALQDITEAWCLDLDSQRPGRKSLETIADYYSEVIMHAQVLKPLQSKNAPTTSASSCVHPKSSLKGGGNGSSSYIVCRACHTRWAHSERAAEVQKKIKDGPLSMKYQKGKPTSPKSPSTSTPAPRTPMRSEGKIMDDAMMATPPSRGETLEALMAMKQDLRVEMGTHAQIMLQQLRNEQAASSVQQSQMNAVQLQQIAEEVKRATVANREQEIRQEKLMQMLIQAKNPDTTHDPRASSRRSPPPRPSKLCLCGRPAEALIVKKDGPRKGRMFWKCVQRRCDLFEWIDEKDQVDLDEKVQESEEGGLSGGSYGGEQLVSGVGEQQQSGKRASGGCGGVRRLGDGWTRRCTSSAIRWARRAQQGSNPLVETYGNYWMKNATGDWIEASHIIPKDAVEIYVQVRHTRKGEFQDMWEDSKSSHFSRKERQMLSTAMKKMPAAGKVLSEVFCPPRITKLLRKRGYDVGTSFDLQTGWDLSKPEERKAMWKALREEQPEVILACPPCKAFSRMQAVNWGRMDPKKRVHLLQTGREHLHLAIAVLRWQLRRGGAILFEHPDGATSWQEPELQSLAASRGVQTVVCD</sequence>
<feature type="region of interest" description="Disordered" evidence="6">
    <location>
        <begin position="815"/>
        <end position="838"/>
    </location>
</feature>
<organism evidence="8 9">
    <name type="scientific">Durusdinium trenchii</name>
    <dbReference type="NCBI Taxonomy" id="1381693"/>
    <lineage>
        <taxon>Eukaryota</taxon>
        <taxon>Sar</taxon>
        <taxon>Alveolata</taxon>
        <taxon>Dinophyceae</taxon>
        <taxon>Suessiales</taxon>
        <taxon>Symbiodiniaceae</taxon>
        <taxon>Durusdinium</taxon>
    </lineage>
</organism>
<keyword evidence="2 4" id="KW-0863">Zinc-finger</keyword>
<dbReference type="EMBL" id="CAXAMM010000270">
    <property type="protein sequence ID" value="CAK8986742.1"/>
    <property type="molecule type" value="Genomic_DNA"/>
</dbReference>
<feature type="region of interest" description="Disordered" evidence="6">
    <location>
        <begin position="680"/>
        <end position="723"/>
    </location>
</feature>
<evidence type="ECO:0000256" key="4">
    <source>
        <dbReference type="PROSITE-ProRule" id="PRU01343"/>
    </source>
</evidence>
<dbReference type="PROSITE" id="PS51999">
    <property type="entry name" value="ZF_GRF"/>
    <property type="match status" value="1"/>
</dbReference>
<feature type="compositionally biased region" description="Basic and acidic residues" evidence="6">
    <location>
        <begin position="1"/>
        <end position="10"/>
    </location>
</feature>
<evidence type="ECO:0000256" key="3">
    <source>
        <dbReference type="ARBA" id="ARBA00022833"/>
    </source>
</evidence>
<feature type="compositionally biased region" description="Polar residues" evidence="6">
    <location>
        <begin position="636"/>
        <end position="645"/>
    </location>
</feature>
<evidence type="ECO:0000259" key="7">
    <source>
        <dbReference type="PROSITE" id="PS51999"/>
    </source>
</evidence>
<proteinExistence type="predicted"/>
<name>A0ABP0H972_9DINO</name>
<dbReference type="InterPro" id="IPR001878">
    <property type="entry name" value="Znf_CCHC"/>
</dbReference>
<feature type="region of interest" description="Disordered" evidence="6">
    <location>
        <begin position="1"/>
        <end position="45"/>
    </location>
</feature>
<dbReference type="SMART" id="SM00343">
    <property type="entry name" value="ZnF_C2HC"/>
    <property type="match status" value="1"/>
</dbReference>
<evidence type="ECO:0000256" key="6">
    <source>
        <dbReference type="SAM" id="MobiDB-lite"/>
    </source>
</evidence>
<protein>
    <submittedName>
        <fullName evidence="8">Glucarate transporter</fullName>
    </submittedName>
</protein>
<feature type="coiled-coil region" evidence="5">
    <location>
        <begin position="773"/>
        <end position="803"/>
    </location>
</feature>
<keyword evidence="5" id="KW-0175">Coiled coil</keyword>
<evidence type="ECO:0000313" key="8">
    <source>
        <dbReference type="EMBL" id="CAK8986742.1"/>
    </source>
</evidence>
<reference evidence="8 9" key="1">
    <citation type="submission" date="2024-02" db="EMBL/GenBank/DDBJ databases">
        <authorList>
            <person name="Chen Y."/>
            <person name="Shah S."/>
            <person name="Dougan E. K."/>
            <person name="Thang M."/>
            <person name="Chan C."/>
        </authorList>
    </citation>
    <scope>NUCLEOTIDE SEQUENCE [LARGE SCALE GENOMIC DNA]</scope>
</reference>
<accession>A0ABP0H972</accession>
<dbReference type="Pfam" id="PF06839">
    <property type="entry name" value="Zn_ribbon_GRF"/>
    <property type="match status" value="1"/>
</dbReference>
<keyword evidence="9" id="KW-1185">Reference proteome</keyword>
<feature type="domain" description="GRF-type" evidence="7">
    <location>
        <begin position="839"/>
        <end position="878"/>
    </location>
</feature>
<feature type="compositionally biased region" description="Low complexity" evidence="6">
    <location>
        <begin position="700"/>
        <end position="716"/>
    </location>
</feature>
<dbReference type="InterPro" id="IPR010666">
    <property type="entry name" value="Znf_GRF"/>
</dbReference>
<feature type="region of interest" description="Disordered" evidence="6">
    <location>
        <begin position="636"/>
        <end position="658"/>
    </location>
</feature>
<keyword evidence="3" id="KW-0862">Zinc</keyword>
<dbReference type="Proteomes" id="UP001642464">
    <property type="component" value="Unassembled WGS sequence"/>
</dbReference>
<gene>
    <name evidence="8" type="ORF">SCF082_LOCUS678</name>
</gene>
<evidence type="ECO:0000256" key="2">
    <source>
        <dbReference type="ARBA" id="ARBA00022771"/>
    </source>
</evidence>
<keyword evidence="1" id="KW-0479">Metal-binding</keyword>
<evidence type="ECO:0000256" key="1">
    <source>
        <dbReference type="ARBA" id="ARBA00022723"/>
    </source>
</evidence>
<evidence type="ECO:0000313" key="9">
    <source>
        <dbReference type="Proteomes" id="UP001642464"/>
    </source>
</evidence>